<keyword evidence="3" id="KW-1185">Reference proteome</keyword>
<gene>
    <name evidence="2" type="ORF">QJS35_27905</name>
</gene>
<reference evidence="2 3" key="1">
    <citation type="journal article" date="2023" name="Genome Announc.">
        <title>Pan-Genome Analyses of the Genus Cohnella and Proposal of the Novel Species Cohnella silvisoli sp. nov., Isolated from Forest Soil.</title>
        <authorList>
            <person name="Wang C."/>
            <person name="Mao L."/>
            <person name="Bao G."/>
            <person name="Zhu H."/>
        </authorList>
    </citation>
    <scope>NUCLEOTIDE SEQUENCE [LARGE SCALE GENOMIC DNA]</scope>
    <source>
        <strain evidence="2 3">NL03-T5-1</strain>
    </source>
</reference>
<sequence>MIMYPLEASRYEKFAAKEIRRYVYLLTSLLLPIVAGNRLSKGASGIVVGYPDNALIESLNLAERMPGSGSQEYFLKTLTTERFAD</sequence>
<evidence type="ECO:0000313" key="2">
    <source>
        <dbReference type="EMBL" id="MEQ4486212.1"/>
    </source>
</evidence>
<proteinExistence type="predicted"/>
<accession>A0ABV1L2G5</accession>
<evidence type="ECO:0000256" key="1">
    <source>
        <dbReference type="ARBA" id="ARBA00022801"/>
    </source>
</evidence>
<comment type="caution">
    <text evidence="2">The sequence shown here is derived from an EMBL/GenBank/DDBJ whole genome shotgun (WGS) entry which is preliminary data.</text>
</comment>
<evidence type="ECO:0000313" key="3">
    <source>
        <dbReference type="Proteomes" id="UP001493487"/>
    </source>
</evidence>
<dbReference type="Gene3D" id="3.30.379.10">
    <property type="entry name" value="Chitobiase/beta-hexosaminidase domain 2-like"/>
    <property type="match status" value="1"/>
</dbReference>
<dbReference type="EMBL" id="JASKHM010000019">
    <property type="protein sequence ID" value="MEQ4486212.1"/>
    <property type="molecule type" value="Genomic_DNA"/>
</dbReference>
<organism evidence="2 3">
    <name type="scientific">Cohnella silvisoli</name>
    <dbReference type="NCBI Taxonomy" id="2873699"/>
    <lineage>
        <taxon>Bacteria</taxon>
        <taxon>Bacillati</taxon>
        <taxon>Bacillota</taxon>
        <taxon>Bacilli</taxon>
        <taxon>Bacillales</taxon>
        <taxon>Paenibacillaceae</taxon>
        <taxon>Cohnella</taxon>
    </lineage>
</organism>
<name>A0ABV1L2G5_9BACL</name>
<keyword evidence="1" id="KW-0378">Hydrolase</keyword>
<dbReference type="Proteomes" id="UP001493487">
    <property type="component" value="Unassembled WGS sequence"/>
</dbReference>
<dbReference type="RefSeq" id="WP_232189145.1">
    <property type="nucleotide sequence ID" value="NZ_JAIOAP010000018.1"/>
</dbReference>
<dbReference type="InterPro" id="IPR029018">
    <property type="entry name" value="Hex-like_dom2"/>
</dbReference>
<protein>
    <submittedName>
        <fullName evidence="2">Uncharacterized protein</fullName>
    </submittedName>
</protein>